<organism evidence="4 5">
    <name type="scientific">Candidatus Dechloromonas phosphorivorans</name>
    <dbReference type="NCBI Taxonomy" id="2899244"/>
    <lineage>
        <taxon>Bacteria</taxon>
        <taxon>Pseudomonadati</taxon>
        <taxon>Pseudomonadota</taxon>
        <taxon>Betaproteobacteria</taxon>
        <taxon>Rhodocyclales</taxon>
        <taxon>Azonexaceae</taxon>
        <taxon>Dechloromonas</taxon>
    </lineage>
</organism>
<feature type="chain" id="PRO_5037049047" evidence="2">
    <location>
        <begin position="22"/>
        <end position="185"/>
    </location>
</feature>
<dbReference type="NCBIfam" id="TIGR02595">
    <property type="entry name" value="PEP_CTERM"/>
    <property type="match status" value="1"/>
</dbReference>
<sequence length="185" mass="19041">MLKKFVTAAVMGIAAHSSAYASLVGDTVTSEYIFPTVGSVFGSRSDLVGAGVEVNCPADAGVFCSAFARPATIDIGGFSIRLNEAAGSAYSGASFNGIRWSSLDFGAGLGIVGFALTTDLVGLSLANVSFTTDSIQFNAQGLDFSQAPYFVQLDLQVGAIPEPASLALAGLGLSLLGFARRRRVR</sequence>
<keyword evidence="1" id="KW-1133">Transmembrane helix</keyword>
<keyword evidence="1" id="KW-0812">Transmembrane</keyword>
<reference evidence="4 5" key="1">
    <citation type="submission" date="2020-10" db="EMBL/GenBank/DDBJ databases">
        <title>Connecting structure to function with the recovery of over 1000 high-quality activated sludge metagenome-assembled genomes encoding full-length rRNA genes using long-read sequencing.</title>
        <authorList>
            <person name="Singleton C.M."/>
            <person name="Petriglieri F."/>
            <person name="Kristensen J.M."/>
            <person name="Kirkegaard R.H."/>
            <person name="Michaelsen T.Y."/>
            <person name="Andersen M.H."/>
            <person name="Karst S.M."/>
            <person name="Dueholm M.S."/>
            <person name="Nielsen P.H."/>
            <person name="Albertsen M."/>
        </authorList>
    </citation>
    <scope>NUCLEOTIDE SEQUENCE [LARGE SCALE GENOMIC DNA]</scope>
    <source>
        <strain evidence="4">EsbW_18-Q3-R4-48_BATAC.463</strain>
    </source>
</reference>
<feature type="transmembrane region" description="Helical" evidence="1">
    <location>
        <begin position="163"/>
        <end position="179"/>
    </location>
</feature>
<keyword evidence="1" id="KW-0472">Membrane</keyword>
<gene>
    <name evidence="4" type="ORF">IPJ38_00215</name>
</gene>
<feature type="signal peptide" evidence="2">
    <location>
        <begin position="1"/>
        <end position="21"/>
    </location>
</feature>
<name>A0A935JVH6_9RHOO</name>
<evidence type="ECO:0000313" key="4">
    <source>
        <dbReference type="EMBL" id="MBK7413785.1"/>
    </source>
</evidence>
<dbReference type="Pfam" id="PF07589">
    <property type="entry name" value="PEP-CTERM"/>
    <property type="match status" value="1"/>
</dbReference>
<accession>A0A935JVH6</accession>
<dbReference type="AlphaFoldDB" id="A0A935JVH6"/>
<comment type="caution">
    <text evidence="4">The sequence shown here is derived from an EMBL/GenBank/DDBJ whole genome shotgun (WGS) entry which is preliminary data.</text>
</comment>
<proteinExistence type="predicted"/>
<protein>
    <submittedName>
        <fullName evidence="4">PEP-CTERM sorting domain-containing protein</fullName>
    </submittedName>
</protein>
<evidence type="ECO:0000313" key="5">
    <source>
        <dbReference type="Proteomes" id="UP000739411"/>
    </source>
</evidence>
<evidence type="ECO:0000259" key="3">
    <source>
        <dbReference type="Pfam" id="PF07589"/>
    </source>
</evidence>
<dbReference type="EMBL" id="JADJMS010000002">
    <property type="protein sequence ID" value="MBK7413785.1"/>
    <property type="molecule type" value="Genomic_DNA"/>
</dbReference>
<keyword evidence="2" id="KW-0732">Signal</keyword>
<feature type="domain" description="Ice-binding protein C-terminal" evidence="3">
    <location>
        <begin position="159"/>
        <end position="183"/>
    </location>
</feature>
<evidence type="ECO:0000256" key="2">
    <source>
        <dbReference type="SAM" id="SignalP"/>
    </source>
</evidence>
<evidence type="ECO:0000256" key="1">
    <source>
        <dbReference type="SAM" id="Phobius"/>
    </source>
</evidence>
<dbReference type="Proteomes" id="UP000739411">
    <property type="component" value="Unassembled WGS sequence"/>
</dbReference>
<dbReference type="InterPro" id="IPR013424">
    <property type="entry name" value="Ice-binding_C"/>
</dbReference>